<dbReference type="Proteomes" id="UP000237684">
    <property type="component" value="Unassembled WGS sequence"/>
</dbReference>
<evidence type="ECO:0008006" key="3">
    <source>
        <dbReference type="Google" id="ProtNLM"/>
    </source>
</evidence>
<dbReference type="OrthoDB" id="7299295at2"/>
<reference evidence="1 2" key="1">
    <citation type="journal article" date="2018" name="Syst. Appl. Microbiol.">
        <title>Abditibacterium utsteinense sp. nov., the first cultivated member of candidate phylum FBP, isolated from ice-free Antarctic soil samples.</title>
        <authorList>
            <person name="Tahon G."/>
            <person name="Tytgat B."/>
            <person name="Lebbe L."/>
            <person name="Carlier A."/>
            <person name="Willems A."/>
        </authorList>
    </citation>
    <scope>NUCLEOTIDE SEQUENCE [LARGE SCALE GENOMIC DNA]</scope>
    <source>
        <strain evidence="1 2">LMG 29911</strain>
    </source>
</reference>
<evidence type="ECO:0000313" key="1">
    <source>
        <dbReference type="EMBL" id="PQV62864.1"/>
    </source>
</evidence>
<evidence type="ECO:0000313" key="2">
    <source>
        <dbReference type="Proteomes" id="UP000237684"/>
    </source>
</evidence>
<dbReference type="AlphaFoldDB" id="A0A2S8SQ03"/>
<sequence length="298" mass="34483">MSIPIIFIHQGWSRHLEYALLQARRSNPDSPIFVLGGQKTGGFQGVTLISYEGIFQSAADFAPLYRHLSAHAPHFELFCLQRWFILSSFLQKSGISRCFALDSDVLLFTEVTRDAERFSQCDLTHLSHTGPLNRFINSPATLAAFCDHITKSYTDNLESWIRWFAEAQARGVWGGVSDMTIFHDFRRQFPAGSPKFADLTLIRDGVAYDHSIHSPDGYKTRLRRKVIRWKGGAPQAFHLETQQWIGFYSIHFQGPSKPLMRAALNSNRQQWFEGAVQIEWNHFIARVRNRLRRWRQHF</sequence>
<dbReference type="EMBL" id="NIGF01000019">
    <property type="protein sequence ID" value="PQV62864.1"/>
    <property type="molecule type" value="Genomic_DNA"/>
</dbReference>
<accession>A0A2S8SQ03</accession>
<gene>
    <name evidence="1" type="ORF">B1R32_1194</name>
</gene>
<name>A0A2S8SQ03_9BACT</name>
<organism evidence="1 2">
    <name type="scientific">Abditibacterium utsteinense</name>
    <dbReference type="NCBI Taxonomy" id="1960156"/>
    <lineage>
        <taxon>Bacteria</taxon>
        <taxon>Pseudomonadati</taxon>
        <taxon>Abditibacteriota</taxon>
        <taxon>Abditibacteriia</taxon>
        <taxon>Abditibacteriales</taxon>
        <taxon>Abditibacteriaceae</taxon>
        <taxon>Abditibacterium</taxon>
    </lineage>
</organism>
<proteinExistence type="predicted"/>
<dbReference type="InParanoid" id="A0A2S8SQ03"/>
<keyword evidence="2" id="KW-1185">Reference proteome</keyword>
<comment type="caution">
    <text evidence="1">The sequence shown here is derived from an EMBL/GenBank/DDBJ whole genome shotgun (WGS) entry which is preliminary data.</text>
</comment>
<dbReference type="RefSeq" id="WP_106380957.1">
    <property type="nucleotide sequence ID" value="NZ_NIGF01000019.1"/>
</dbReference>
<protein>
    <recommendedName>
        <fullName evidence="3">Glycosyl transferase</fullName>
    </recommendedName>
</protein>